<feature type="transmembrane region" description="Helical" evidence="6">
    <location>
        <begin position="691"/>
        <end position="715"/>
    </location>
</feature>
<feature type="transmembrane region" description="Helical" evidence="6">
    <location>
        <begin position="308"/>
        <end position="330"/>
    </location>
</feature>
<dbReference type="RefSeq" id="WP_171592799.1">
    <property type="nucleotide sequence ID" value="NZ_CP053538.1"/>
</dbReference>
<keyword evidence="9" id="KW-1185">Reference proteome</keyword>
<reference evidence="8 9" key="1">
    <citation type="submission" date="2020-05" db="EMBL/GenBank/DDBJ databases">
        <title>Complete genome sequence of Hymenobacter sp. TS19 in Coasted Sand Dune.</title>
        <authorList>
            <person name="Lee J.-H."/>
            <person name="Jung J.-H."/>
            <person name="Jeong S."/>
            <person name="Zhao L."/>
            <person name="Kim M.-K."/>
            <person name="Seo H.-S."/>
            <person name="Lim S."/>
        </authorList>
    </citation>
    <scope>NUCLEOTIDE SEQUENCE [LARGE SCALE GENOMIC DNA]</scope>
    <source>
        <strain evidence="8 9">TS19</strain>
    </source>
</reference>
<feature type="transmembrane region" description="Helical" evidence="6">
    <location>
        <begin position="336"/>
        <end position="362"/>
    </location>
</feature>
<comment type="subcellular location">
    <subcellularLocation>
        <location evidence="1">Cell membrane</location>
        <topology evidence="1">Multi-pass membrane protein</topology>
    </subcellularLocation>
</comment>
<dbReference type="SUPFAM" id="SSF82866">
    <property type="entry name" value="Multidrug efflux transporter AcrB transmembrane domain"/>
    <property type="match status" value="2"/>
</dbReference>
<evidence type="ECO:0000313" key="8">
    <source>
        <dbReference type="EMBL" id="QJX48713.1"/>
    </source>
</evidence>
<evidence type="ECO:0000256" key="3">
    <source>
        <dbReference type="ARBA" id="ARBA00022692"/>
    </source>
</evidence>
<dbReference type="Gene3D" id="1.20.1640.10">
    <property type="entry name" value="Multidrug efflux transporter AcrB transmembrane domain"/>
    <property type="match status" value="2"/>
</dbReference>
<dbReference type="KEGG" id="hts:HMJ29_18025"/>
<keyword evidence="5 6" id="KW-0472">Membrane</keyword>
<feature type="transmembrane region" description="Helical" evidence="6">
    <location>
        <begin position="593"/>
        <end position="616"/>
    </location>
</feature>
<dbReference type="EMBL" id="CP053538">
    <property type="protein sequence ID" value="QJX48713.1"/>
    <property type="molecule type" value="Genomic_DNA"/>
</dbReference>
<dbReference type="PROSITE" id="PS50156">
    <property type="entry name" value="SSD"/>
    <property type="match status" value="1"/>
</dbReference>
<sequence>MPLRKLSYSILLVLALLSAVSVYFVAQLRFNYNFNDFYPAGDPDLDYYQQYSGRFGNDNDYVLLGLEAPAGRTVFEPQFLTRVDSLTRFIQARPHVVHVTSPTNATNPVVEGLGVFNIPYLHPEEPARRAQDSALVYRTLGLVGNLIAQDARAVTILLQTSPNLSKPPGDSLLTAVRTELSRQGVAEADYHLAGKLVAQSVFVDRLQRELMVFMSLSVVLVTGLLWFTFRTWWGVVLPLVVVLGAILWGLGLMSACGVSIDLMTALLPVMLFVVGMSDTIHIITRYVTELGYGTSKRDSLLITLKESGFGSGLSALTTSIGFFTLMTSTIRPIYNFGLFTGISVLLTFVLSFTLLPAMLMLLRKPQLRIPREEGHSWDGVLGRMFRTVLARRQWVVAISALLLIGSVASASRIRINSALLDDLSKNDPVKLDFRFFEDHFAGVRPFELDLKPAPGRSIYDLQVLRQTEQIESYLTQEYGLSFVASPVTLVKSVRKAFNGGLLEEYRLPDSDAELKRLVSRIKLFRKKPEFRALVLPDASEGRLTGRMPDVGSIRADKLNADLRQFLRQHSDSTVLQTRLTGSANLIDKNNENLTLNMITGMSIDIVMVTLIVLALFRSLRMTLVVLIPNLVPILIVAGVMGLAGVHMKVSTSIIFTIAFGIAVDDTIHFISKLKLTLLKERSLFKAVRKTYLMAGKAVIVTSLILVGGFSTLIFSSFDGTFYVGLLIGLTLLFGVVAELTLLPILILAFYKHRPKEIRQPVPALGG</sequence>
<feature type="transmembrane region" description="Helical" evidence="6">
    <location>
        <begin position="721"/>
        <end position="750"/>
    </location>
</feature>
<evidence type="ECO:0000256" key="6">
    <source>
        <dbReference type="SAM" id="Phobius"/>
    </source>
</evidence>
<dbReference type="Proteomes" id="UP000501623">
    <property type="component" value="Chromosome"/>
</dbReference>
<evidence type="ECO:0000256" key="5">
    <source>
        <dbReference type="ARBA" id="ARBA00023136"/>
    </source>
</evidence>
<evidence type="ECO:0000259" key="7">
    <source>
        <dbReference type="PROSITE" id="PS50156"/>
    </source>
</evidence>
<dbReference type="AlphaFoldDB" id="A0A6M6BMN4"/>
<evidence type="ECO:0000256" key="4">
    <source>
        <dbReference type="ARBA" id="ARBA00022989"/>
    </source>
</evidence>
<keyword evidence="2" id="KW-1003">Cell membrane</keyword>
<dbReference type="InterPro" id="IPR000731">
    <property type="entry name" value="SSD"/>
</dbReference>
<feature type="transmembrane region" description="Helical" evidence="6">
    <location>
        <begin position="236"/>
        <end position="260"/>
    </location>
</feature>
<protein>
    <submittedName>
        <fullName evidence="8">MMPL family transporter</fullName>
    </submittedName>
</protein>
<feature type="transmembrane region" description="Helical" evidence="6">
    <location>
        <begin position="649"/>
        <end position="670"/>
    </location>
</feature>
<dbReference type="InterPro" id="IPR050545">
    <property type="entry name" value="Mycobact_MmpL"/>
</dbReference>
<name>A0A6M6BMN4_9BACT</name>
<evidence type="ECO:0000256" key="1">
    <source>
        <dbReference type="ARBA" id="ARBA00004651"/>
    </source>
</evidence>
<feature type="transmembrane region" description="Helical" evidence="6">
    <location>
        <begin position="210"/>
        <end position="229"/>
    </location>
</feature>
<keyword evidence="3 6" id="KW-0812">Transmembrane</keyword>
<feature type="transmembrane region" description="Helical" evidence="6">
    <location>
        <begin position="623"/>
        <end position="643"/>
    </location>
</feature>
<accession>A0A6M6BMN4</accession>
<dbReference type="Pfam" id="PF03176">
    <property type="entry name" value="MMPL"/>
    <property type="match status" value="2"/>
</dbReference>
<feature type="transmembrane region" description="Helical" evidence="6">
    <location>
        <begin position="266"/>
        <end position="287"/>
    </location>
</feature>
<evidence type="ECO:0000256" key="2">
    <source>
        <dbReference type="ARBA" id="ARBA00022475"/>
    </source>
</evidence>
<dbReference type="InterPro" id="IPR004869">
    <property type="entry name" value="MMPL_dom"/>
</dbReference>
<feature type="domain" description="SSD" evidence="7">
    <location>
        <begin position="239"/>
        <end position="361"/>
    </location>
</feature>
<evidence type="ECO:0000313" key="9">
    <source>
        <dbReference type="Proteomes" id="UP000501623"/>
    </source>
</evidence>
<gene>
    <name evidence="8" type="ORF">HMJ29_18025</name>
</gene>
<dbReference type="GO" id="GO:0005886">
    <property type="term" value="C:plasma membrane"/>
    <property type="evidence" value="ECO:0007669"/>
    <property type="project" value="UniProtKB-SubCell"/>
</dbReference>
<organism evidence="8 9">
    <name type="scientific">Hymenobacter taeanensis</name>
    <dbReference type="NCBI Taxonomy" id="2735321"/>
    <lineage>
        <taxon>Bacteria</taxon>
        <taxon>Pseudomonadati</taxon>
        <taxon>Bacteroidota</taxon>
        <taxon>Cytophagia</taxon>
        <taxon>Cytophagales</taxon>
        <taxon>Hymenobacteraceae</taxon>
        <taxon>Hymenobacter</taxon>
    </lineage>
</organism>
<feature type="transmembrane region" description="Helical" evidence="6">
    <location>
        <begin position="394"/>
        <end position="413"/>
    </location>
</feature>
<proteinExistence type="predicted"/>
<dbReference type="PANTHER" id="PTHR33406">
    <property type="entry name" value="MEMBRANE PROTEIN MJ1562-RELATED"/>
    <property type="match status" value="1"/>
</dbReference>
<keyword evidence="4 6" id="KW-1133">Transmembrane helix</keyword>
<dbReference type="PANTHER" id="PTHR33406:SF13">
    <property type="entry name" value="MEMBRANE PROTEIN YDFJ"/>
    <property type="match status" value="1"/>
</dbReference>